<evidence type="ECO:0000313" key="8">
    <source>
        <dbReference type="Proteomes" id="UP000057609"/>
    </source>
</evidence>
<accession>A0A0B5BDU5</accession>
<keyword evidence="5" id="KW-0411">Iron-sulfur</keyword>
<dbReference type="EMBL" id="CP009788">
    <property type="protein sequence ID" value="AJE02246.1"/>
    <property type="molecule type" value="Genomic_DNA"/>
</dbReference>
<dbReference type="InterPro" id="IPR007197">
    <property type="entry name" value="rSAM"/>
</dbReference>
<keyword evidence="3" id="KW-0479">Metal-binding</keyword>
<evidence type="ECO:0000256" key="2">
    <source>
        <dbReference type="ARBA" id="ARBA00022691"/>
    </source>
</evidence>
<protein>
    <submittedName>
        <fullName evidence="7">Radical SAM protein</fullName>
    </submittedName>
</protein>
<dbReference type="PANTHER" id="PTHR43409:SF7">
    <property type="entry name" value="BLL1977 PROTEIN"/>
    <property type="match status" value="1"/>
</dbReference>
<dbReference type="GO" id="GO:0003824">
    <property type="term" value="F:catalytic activity"/>
    <property type="evidence" value="ECO:0007669"/>
    <property type="project" value="InterPro"/>
</dbReference>
<dbReference type="GO" id="GO:0005829">
    <property type="term" value="C:cytosol"/>
    <property type="evidence" value="ECO:0007669"/>
    <property type="project" value="TreeGrafter"/>
</dbReference>
<dbReference type="Proteomes" id="UP000057609">
    <property type="component" value="Chromosome"/>
</dbReference>
<gene>
    <name evidence="7" type="ORF">GPICK_01625</name>
</gene>
<keyword evidence="2" id="KW-0949">S-adenosyl-L-methionine</keyword>
<dbReference type="InterPro" id="IPR058240">
    <property type="entry name" value="rSAM_sf"/>
</dbReference>
<dbReference type="Gene3D" id="3.80.30.20">
    <property type="entry name" value="tm_1862 like domain"/>
    <property type="match status" value="1"/>
</dbReference>
<evidence type="ECO:0000256" key="5">
    <source>
        <dbReference type="ARBA" id="ARBA00023014"/>
    </source>
</evidence>
<dbReference type="SMART" id="SM00729">
    <property type="entry name" value="Elp3"/>
    <property type="match status" value="1"/>
</dbReference>
<keyword evidence="8" id="KW-1185">Reference proteome</keyword>
<dbReference type="GO" id="GO:0051536">
    <property type="term" value="F:iron-sulfur cluster binding"/>
    <property type="evidence" value="ECO:0007669"/>
    <property type="project" value="UniProtKB-KW"/>
</dbReference>
<dbReference type="InterPro" id="IPR051198">
    <property type="entry name" value="BchE-like"/>
</dbReference>
<organism evidence="7 8">
    <name type="scientific">Geobacter pickeringii</name>
    <dbReference type="NCBI Taxonomy" id="345632"/>
    <lineage>
        <taxon>Bacteria</taxon>
        <taxon>Pseudomonadati</taxon>
        <taxon>Thermodesulfobacteriota</taxon>
        <taxon>Desulfuromonadia</taxon>
        <taxon>Geobacterales</taxon>
        <taxon>Geobacteraceae</taxon>
        <taxon>Geobacter</taxon>
    </lineage>
</organism>
<proteinExistence type="predicted"/>
<dbReference type="STRING" id="345632.GPICK_01625"/>
<dbReference type="Pfam" id="PF04055">
    <property type="entry name" value="Radical_SAM"/>
    <property type="match status" value="1"/>
</dbReference>
<dbReference type="OrthoDB" id="9762608at2"/>
<evidence type="ECO:0000256" key="3">
    <source>
        <dbReference type="ARBA" id="ARBA00022723"/>
    </source>
</evidence>
<dbReference type="RefSeq" id="WP_039739962.1">
    <property type="nucleotide sequence ID" value="NZ_CP009788.1"/>
</dbReference>
<dbReference type="InterPro" id="IPR006638">
    <property type="entry name" value="Elp3/MiaA/NifB-like_rSAM"/>
</dbReference>
<evidence type="ECO:0000256" key="1">
    <source>
        <dbReference type="ARBA" id="ARBA00001966"/>
    </source>
</evidence>
<dbReference type="SFLD" id="SFLDS00029">
    <property type="entry name" value="Radical_SAM"/>
    <property type="match status" value="1"/>
</dbReference>
<dbReference type="AlphaFoldDB" id="A0A0B5BDU5"/>
<dbReference type="GO" id="GO:0046872">
    <property type="term" value="F:metal ion binding"/>
    <property type="evidence" value="ECO:0007669"/>
    <property type="project" value="UniProtKB-KW"/>
</dbReference>
<dbReference type="InterPro" id="IPR023404">
    <property type="entry name" value="rSAM_horseshoe"/>
</dbReference>
<dbReference type="KEGG" id="gpi:GPICK_01625"/>
<dbReference type="SFLD" id="SFLDG01082">
    <property type="entry name" value="B12-binding_domain_containing"/>
    <property type="match status" value="1"/>
</dbReference>
<name>A0A0B5BDU5_9BACT</name>
<keyword evidence="4" id="KW-0408">Iron</keyword>
<sequence length="507" mass="55593">MLLIVPPVAKPCEPPAGIARLAGVLHAHGIPCRLFDANLEGMLALLAQPPTVTDTWSRRAGRSRERHLAALRDPRSYGTPDRYRRAVGDLNRLLAVAAKEYGATAGLADYQHATLSPLRSADLLAAAERPEQNPFYPFFSRRLPELLDDHAAAPVRVAGFSLNFLSQALCTFAMIGFLRRRYPAVRIVLGGGLVTSWLARPGWRTPFAGVVDDLIAGPGELPLLELAGAAPTEECRALPAYGSLPLADYLSPGVILPYSAAGGCWWNRCSFCPERAEGNPYRPLPPTRAGEELRALTTAHRPGLIHLLDNAVSPALLRELAQTPPGAPWYGFVRFGPELADEEFCHALRRSGCVMLRLGLESGDQGVLDRLQKGIDLGMASRVLTNLRRAGIATYCYLLFGTPAEDEAAARRTLEFVVAHREAIRFLNLAVFNMPAFGEEAAEYGTEPFYAGDLSLYTGFRHPRGWDRQRVRRFLNREFARHPAVAAILRNDPPCFTSNHAPFFGGE</sequence>
<dbReference type="CDD" id="cd01335">
    <property type="entry name" value="Radical_SAM"/>
    <property type="match status" value="1"/>
</dbReference>
<dbReference type="HOGENOM" id="CLU_518499_0_0_7"/>
<comment type="cofactor">
    <cofactor evidence="1">
        <name>[4Fe-4S] cluster</name>
        <dbReference type="ChEBI" id="CHEBI:49883"/>
    </cofactor>
</comment>
<evidence type="ECO:0000256" key="4">
    <source>
        <dbReference type="ARBA" id="ARBA00023004"/>
    </source>
</evidence>
<dbReference type="PANTHER" id="PTHR43409">
    <property type="entry name" value="ANAEROBIC MAGNESIUM-PROTOPORPHYRIN IX MONOMETHYL ESTER CYCLASE-RELATED"/>
    <property type="match status" value="1"/>
</dbReference>
<feature type="domain" description="Elp3/MiaA/NifB-like radical SAM core" evidence="6">
    <location>
        <begin position="254"/>
        <end position="447"/>
    </location>
</feature>
<evidence type="ECO:0000313" key="7">
    <source>
        <dbReference type="EMBL" id="AJE02246.1"/>
    </source>
</evidence>
<dbReference type="SUPFAM" id="SSF102114">
    <property type="entry name" value="Radical SAM enzymes"/>
    <property type="match status" value="1"/>
</dbReference>
<evidence type="ECO:0000259" key="6">
    <source>
        <dbReference type="SMART" id="SM00729"/>
    </source>
</evidence>
<reference evidence="7 8" key="1">
    <citation type="journal article" date="2015" name="Genome Announc.">
        <title>Complete Genome of Geobacter pickeringii G13T, a Metal-Reducing Isolate from Sedimentary Kaolin Deposits.</title>
        <authorList>
            <person name="Badalamenti J.P."/>
            <person name="Bond D.R."/>
        </authorList>
    </citation>
    <scope>NUCLEOTIDE SEQUENCE [LARGE SCALE GENOMIC DNA]</scope>
    <source>
        <strain evidence="7 8">G13</strain>
    </source>
</reference>